<gene>
    <name evidence="1" type="ORF">COO91_07092</name>
</gene>
<accession>A0A2K8T024</accession>
<name>A0A2K8T024_9NOSO</name>
<keyword evidence="2" id="KW-1185">Reference proteome</keyword>
<organism evidence="1 2">
    <name type="scientific">Nostoc flagelliforme CCNUN1</name>
    <dbReference type="NCBI Taxonomy" id="2038116"/>
    <lineage>
        <taxon>Bacteria</taxon>
        <taxon>Bacillati</taxon>
        <taxon>Cyanobacteriota</taxon>
        <taxon>Cyanophyceae</taxon>
        <taxon>Nostocales</taxon>
        <taxon>Nostocaceae</taxon>
        <taxon>Nostoc</taxon>
    </lineage>
</organism>
<sequence>MWADPKSLTLLVQERDAYSKKLDNFFFESPLIDDPNGK</sequence>
<dbReference type="KEGG" id="nfl:COO91_07092"/>
<reference evidence="1 2" key="1">
    <citation type="submission" date="2017-11" db="EMBL/GenBank/DDBJ databases">
        <title>Complete genome of a free-living desiccation-tolerant cyanobacterium and its photosynthetic adaptation to extreme terrestrial habitat.</title>
        <authorList>
            <person name="Shang J."/>
        </authorList>
    </citation>
    <scope>NUCLEOTIDE SEQUENCE [LARGE SCALE GENOMIC DNA]</scope>
    <source>
        <strain evidence="1 2">CCNUN1</strain>
    </source>
</reference>
<evidence type="ECO:0000313" key="2">
    <source>
        <dbReference type="Proteomes" id="UP000232003"/>
    </source>
</evidence>
<dbReference type="AlphaFoldDB" id="A0A2K8T024"/>
<dbReference type="Proteomes" id="UP000232003">
    <property type="component" value="Chromosome"/>
</dbReference>
<dbReference type="EMBL" id="CP024785">
    <property type="protein sequence ID" value="AUB41054.1"/>
    <property type="molecule type" value="Genomic_DNA"/>
</dbReference>
<proteinExistence type="predicted"/>
<evidence type="ECO:0000313" key="1">
    <source>
        <dbReference type="EMBL" id="AUB41054.1"/>
    </source>
</evidence>
<protein>
    <submittedName>
        <fullName evidence="1">Uncharacterized protein</fullName>
    </submittedName>
</protein>